<reference evidence="1 2" key="1">
    <citation type="submission" date="2020-05" db="EMBL/GenBank/DDBJ databases">
        <title>Mucilaginibacter mali sp. nov.</title>
        <authorList>
            <person name="Kim H.S."/>
            <person name="Lee K.C."/>
            <person name="Suh M.K."/>
            <person name="Kim J.-S."/>
            <person name="Han K.-I."/>
            <person name="Eom M.K."/>
            <person name="Shin Y.K."/>
            <person name="Lee J.-S."/>
        </authorList>
    </citation>
    <scope>NUCLEOTIDE SEQUENCE [LARGE SCALE GENOMIC DNA]</scope>
    <source>
        <strain evidence="1 2">G2-14</strain>
    </source>
</reference>
<evidence type="ECO:0008006" key="3">
    <source>
        <dbReference type="Google" id="ProtNLM"/>
    </source>
</evidence>
<dbReference type="KEGG" id="mmab:HQ865_20790"/>
<sequence>MKKIHILLLAVSVSVMITACHRGKRTTINNSDGVNNIHLQYSGRIVFADDNKSISSMSPDSYFEFKRNDEELSAKSDNKGHIIYELSNGAKSTTLDEKGKQLMLEAAKEIAKAQGKKI</sequence>
<proteinExistence type="predicted"/>
<dbReference type="Proteomes" id="UP000505355">
    <property type="component" value="Chromosome"/>
</dbReference>
<dbReference type="AlphaFoldDB" id="A0A7D4TZC7"/>
<evidence type="ECO:0000313" key="1">
    <source>
        <dbReference type="EMBL" id="QKJ32097.1"/>
    </source>
</evidence>
<name>A0A7D4TZC7_9SPHI</name>
<dbReference type="PROSITE" id="PS51257">
    <property type="entry name" value="PROKAR_LIPOPROTEIN"/>
    <property type="match status" value="1"/>
</dbReference>
<dbReference type="EMBL" id="CP054139">
    <property type="protein sequence ID" value="QKJ32097.1"/>
    <property type="molecule type" value="Genomic_DNA"/>
</dbReference>
<accession>A0A7D4TZC7</accession>
<organism evidence="1 2">
    <name type="scientific">Mucilaginibacter mali</name>
    <dbReference type="NCBI Taxonomy" id="2740462"/>
    <lineage>
        <taxon>Bacteria</taxon>
        <taxon>Pseudomonadati</taxon>
        <taxon>Bacteroidota</taxon>
        <taxon>Sphingobacteriia</taxon>
        <taxon>Sphingobacteriales</taxon>
        <taxon>Sphingobacteriaceae</taxon>
        <taxon>Mucilaginibacter</taxon>
    </lineage>
</organism>
<evidence type="ECO:0000313" key="2">
    <source>
        <dbReference type="Proteomes" id="UP000505355"/>
    </source>
</evidence>
<gene>
    <name evidence="1" type="ORF">HQ865_20790</name>
</gene>
<protein>
    <recommendedName>
        <fullName evidence="3">Lipoprotein</fullName>
    </recommendedName>
</protein>
<keyword evidence="2" id="KW-1185">Reference proteome</keyword>
<dbReference type="RefSeq" id="WP_173416749.1">
    <property type="nucleotide sequence ID" value="NZ_CP054139.1"/>
</dbReference>